<name>L9JBP0_TUPCH</name>
<protein>
    <submittedName>
        <fullName evidence="1">Uncharacterized protein</fullName>
    </submittedName>
</protein>
<reference evidence="2" key="2">
    <citation type="journal article" date="2013" name="Nat. Commun.">
        <title>Genome of the Chinese tree shrew.</title>
        <authorList>
            <person name="Fan Y."/>
            <person name="Huang Z.Y."/>
            <person name="Cao C.C."/>
            <person name="Chen C.S."/>
            <person name="Chen Y.X."/>
            <person name="Fan D.D."/>
            <person name="He J."/>
            <person name="Hou H.L."/>
            <person name="Hu L."/>
            <person name="Hu X.T."/>
            <person name="Jiang X.T."/>
            <person name="Lai R."/>
            <person name="Lang Y.S."/>
            <person name="Liang B."/>
            <person name="Liao S.G."/>
            <person name="Mu D."/>
            <person name="Ma Y.Y."/>
            <person name="Niu Y.Y."/>
            <person name="Sun X.Q."/>
            <person name="Xia J.Q."/>
            <person name="Xiao J."/>
            <person name="Xiong Z.Q."/>
            <person name="Xu L."/>
            <person name="Yang L."/>
            <person name="Zhang Y."/>
            <person name="Zhao W."/>
            <person name="Zhao X.D."/>
            <person name="Zheng Y.T."/>
            <person name="Zhou J.M."/>
            <person name="Zhu Y.B."/>
            <person name="Zhang G.J."/>
            <person name="Wang J."/>
            <person name="Yao Y.G."/>
        </authorList>
    </citation>
    <scope>NUCLEOTIDE SEQUENCE [LARGE SCALE GENOMIC DNA]</scope>
</reference>
<dbReference type="AlphaFoldDB" id="L9JBP0"/>
<evidence type="ECO:0000313" key="1">
    <source>
        <dbReference type="EMBL" id="ELW47704.1"/>
    </source>
</evidence>
<accession>L9JBP0</accession>
<proteinExistence type="predicted"/>
<organism evidence="1 2">
    <name type="scientific">Tupaia chinensis</name>
    <name type="common">Chinese tree shrew</name>
    <name type="synonym">Tupaia belangeri chinensis</name>
    <dbReference type="NCBI Taxonomy" id="246437"/>
    <lineage>
        <taxon>Eukaryota</taxon>
        <taxon>Metazoa</taxon>
        <taxon>Chordata</taxon>
        <taxon>Craniata</taxon>
        <taxon>Vertebrata</taxon>
        <taxon>Euteleostomi</taxon>
        <taxon>Mammalia</taxon>
        <taxon>Eutheria</taxon>
        <taxon>Euarchontoglires</taxon>
        <taxon>Scandentia</taxon>
        <taxon>Tupaiidae</taxon>
        <taxon>Tupaia</taxon>
    </lineage>
</organism>
<evidence type="ECO:0000313" key="2">
    <source>
        <dbReference type="Proteomes" id="UP000011518"/>
    </source>
</evidence>
<sequence>MSYPGPIPEHQCSNSGRGGPCNQQLCAGAGGEAQDRYLRDRGRRDAASKGPSRSTNAATVVVVALVTNSYVRVQAARPRTGTYVTVGGGTQRQSHLTFYELS</sequence>
<dbReference type="Proteomes" id="UP000011518">
    <property type="component" value="Unassembled WGS sequence"/>
</dbReference>
<dbReference type="InParanoid" id="L9JBP0"/>
<gene>
    <name evidence="1" type="ORF">TREES_T100003387</name>
</gene>
<reference evidence="2" key="1">
    <citation type="submission" date="2012-07" db="EMBL/GenBank/DDBJ databases">
        <title>Genome of the Chinese tree shrew, a rising model animal genetically related to primates.</title>
        <authorList>
            <person name="Zhang G."/>
            <person name="Fan Y."/>
            <person name="Yao Y."/>
            <person name="Huang Z."/>
        </authorList>
    </citation>
    <scope>NUCLEOTIDE SEQUENCE [LARGE SCALE GENOMIC DNA]</scope>
</reference>
<keyword evidence="2" id="KW-1185">Reference proteome</keyword>
<dbReference type="EMBL" id="KB321094">
    <property type="protein sequence ID" value="ELW47704.1"/>
    <property type="molecule type" value="Genomic_DNA"/>
</dbReference>